<organism evidence="1 2">
    <name type="scientific">Phaseolus coccineus</name>
    <name type="common">Scarlet runner bean</name>
    <name type="synonym">Phaseolus multiflorus</name>
    <dbReference type="NCBI Taxonomy" id="3886"/>
    <lineage>
        <taxon>Eukaryota</taxon>
        <taxon>Viridiplantae</taxon>
        <taxon>Streptophyta</taxon>
        <taxon>Embryophyta</taxon>
        <taxon>Tracheophyta</taxon>
        <taxon>Spermatophyta</taxon>
        <taxon>Magnoliopsida</taxon>
        <taxon>eudicotyledons</taxon>
        <taxon>Gunneridae</taxon>
        <taxon>Pentapetalae</taxon>
        <taxon>rosids</taxon>
        <taxon>fabids</taxon>
        <taxon>Fabales</taxon>
        <taxon>Fabaceae</taxon>
        <taxon>Papilionoideae</taxon>
        <taxon>50 kb inversion clade</taxon>
        <taxon>NPAAA clade</taxon>
        <taxon>indigoferoid/millettioid clade</taxon>
        <taxon>Phaseoleae</taxon>
        <taxon>Phaseolus</taxon>
    </lineage>
</organism>
<protein>
    <submittedName>
        <fullName evidence="1">Uncharacterized protein</fullName>
    </submittedName>
</protein>
<evidence type="ECO:0000313" key="1">
    <source>
        <dbReference type="EMBL" id="KAK7332764.1"/>
    </source>
</evidence>
<evidence type="ECO:0000313" key="2">
    <source>
        <dbReference type="Proteomes" id="UP001374584"/>
    </source>
</evidence>
<gene>
    <name evidence="1" type="ORF">VNO80_29519</name>
</gene>
<comment type="caution">
    <text evidence="1">The sequence shown here is derived from an EMBL/GenBank/DDBJ whole genome shotgun (WGS) entry which is preliminary data.</text>
</comment>
<proteinExistence type="predicted"/>
<name>A0AAN9QEZ3_PHACN</name>
<dbReference type="Proteomes" id="UP001374584">
    <property type="component" value="Unassembled WGS sequence"/>
</dbReference>
<dbReference type="InterPro" id="IPR040244">
    <property type="entry name" value="EDR4-like"/>
</dbReference>
<dbReference type="PANTHER" id="PTHR31105">
    <property type="entry name" value="EXTRA-LARGE G-PROTEIN-LIKE"/>
    <property type="match status" value="1"/>
</dbReference>
<dbReference type="EMBL" id="JAYMYR010000011">
    <property type="protein sequence ID" value="KAK7332764.1"/>
    <property type="molecule type" value="Genomic_DNA"/>
</dbReference>
<sequence length="435" mass="47834">MVSNMANLGTVFNTDFPAGFTWVVDNAIKSSSGSTSEEETSPVRTFASVVDSAINSDGAEEEFRLVTRTEIVTTSTDNVSLQVENEIVMYIFGQSCSANTIKKSFQDFSCSDHTAEPSLLNVVTVNGKPIPNFVIKKAKKLAGPIQPGNYWYDFRGGFWGVMGGPCLGIIPPFIEEFNHPLPYNCSAGNTDVYVNGRELHQNDLDLLVGRGLPSDRDRSYIIEISGRVLDEHTGQELDSLGKLAPVVEKMKHGFGMSVPLFQPQCHETRSKYKGVKSFLANTINKSFQDFFRFSQTGYVTVNGKHMSNPVINRAEKLAGTIQPGNYWGGFWGAMGGPCLGIIPPFMEEFNLPMPYKCSGGNTGIYVNGRELHQKDLDLLARRGLPKDRDRSYIIEISGRVLNEDTGEVLKGLGKLAPTIEKSKRGFGMKVGRAVT</sequence>
<dbReference type="AlphaFoldDB" id="A0AAN9QEZ3"/>
<dbReference type="PANTHER" id="PTHR31105:SF42">
    <property type="entry name" value="OS02G0258300 PROTEIN"/>
    <property type="match status" value="1"/>
</dbReference>
<accession>A0AAN9QEZ3</accession>
<reference evidence="1 2" key="1">
    <citation type="submission" date="2024-01" db="EMBL/GenBank/DDBJ databases">
        <title>The genomes of 5 underutilized Papilionoideae crops provide insights into root nodulation and disease resistanc.</title>
        <authorList>
            <person name="Jiang F."/>
        </authorList>
    </citation>
    <scope>NUCLEOTIDE SEQUENCE [LARGE SCALE GENOMIC DNA]</scope>
    <source>
        <strain evidence="1">JINMINGXINNONG_FW02</strain>
        <tissue evidence="1">Leaves</tissue>
    </source>
</reference>
<dbReference type="GO" id="GO:1900150">
    <property type="term" value="P:regulation of defense response to fungus"/>
    <property type="evidence" value="ECO:0007669"/>
    <property type="project" value="InterPro"/>
</dbReference>
<keyword evidence="2" id="KW-1185">Reference proteome</keyword>